<protein>
    <submittedName>
        <fullName evidence="10">Nucleoside permease NupC</fullName>
    </submittedName>
</protein>
<dbReference type="GO" id="GO:0005337">
    <property type="term" value="F:nucleoside transmembrane transporter activity"/>
    <property type="evidence" value="ECO:0007669"/>
    <property type="project" value="InterPro"/>
</dbReference>
<feature type="transmembrane region" description="Helical" evidence="7">
    <location>
        <begin position="137"/>
        <end position="155"/>
    </location>
</feature>
<evidence type="ECO:0000256" key="4">
    <source>
        <dbReference type="ARBA" id="ARBA00022692"/>
    </source>
</evidence>
<dbReference type="InterPro" id="IPR008276">
    <property type="entry name" value="C_nuclsd_transpt"/>
</dbReference>
<evidence type="ECO:0000259" key="9">
    <source>
        <dbReference type="Pfam" id="PF07662"/>
    </source>
</evidence>
<evidence type="ECO:0000313" key="10">
    <source>
        <dbReference type="EMBL" id="MCY0788955.1"/>
    </source>
</evidence>
<dbReference type="Pfam" id="PF01773">
    <property type="entry name" value="Nucleos_tra2_N"/>
    <property type="match status" value="1"/>
</dbReference>
<dbReference type="Pfam" id="PF07662">
    <property type="entry name" value="Nucleos_tra2_C"/>
    <property type="match status" value="1"/>
</dbReference>
<name>A0A9Q4GSK7_MORMO</name>
<feature type="transmembrane region" description="Helical" evidence="7">
    <location>
        <begin position="336"/>
        <end position="360"/>
    </location>
</feature>
<dbReference type="GO" id="GO:0005886">
    <property type="term" value="C:plasma membrane"/>
    <property type="evidence" value="ECO:0007669"/>
    <property type="project" value="UniProtKB-SubCell"/>
</dbReference>
<evidence type="ECO:0000259" key="8">
    <source>
        <dbReference type="Pfam" id="PF01773"/>
    </source>
</evidence>
<feature type="domain" description="Concentrative nucleoside transporter N-terminal" evidence="8">
    <location>
        <begin position="10"/>
        <end position="82"/>
    </location>
</feature>
<comment type="caution">
    <text evidence="10">The sequence shown here is derived from an EMBL/GenBank/DDBJ whole genome shotgun (WGS) entry which is preliminary data.</text>
</comment>
<dbReference type="PANTHER" id="PTHR10590">
    <property type="entry name" value="SODIUM/NUCLEOSIDE COTRANSPORTER"/>
    <property type="match status" value="1"/>
</dbReference>
<feature type="domain" description="Concentrative nucleoside transporter C-terminal" evidence="9">
    <location>
        <begin position="195"/>
        <end position="391"/>
    </location>
</feature>
<feature type="transmembrane region" description="Helical" evidence="7">
    <location>
        <begin position="167"/>
        <end position="187"/>
    </location>
</feature>
<reference evidence="10" key="1">
    <citation type="submission" date="2022-08" db="EMBL/GenBank/DDBJ databases">
        <authorList>
            <person name="Dale J.L."/>
        </authorList>
    </citation>
    <scope>NUCLEOTIDE SEQUENCE</scope>
    <source>
        <strain evidence="10">2022EL-00758</strain>
    </source>
</reference>
<evidence type="ECO:0000256" key="6">
    <source>
        <dbReference type="ARBA" id="ARBA00023136"/>
    </source>
</evidence>
<keyword evidence="3" id="KW-1003">Cell membrane</keyword>
<feature type="transmembrane region" description="Helical" evidence="7">
    <location>
        <begin position="274"/>
        <end position="296"/>
    </location>
</feature>
<evidence type="ECO:0000256" key="3">
    <source>
        <dbReference type="ARBA" id="ARBA00022475"/>
    </source>
</evidence>
<evidence type="ECO:0000256" key="7">
    <source>
        <dbReference type="SAM" id="Phobius"/>
    </source>
</evidence>
<feature type="transmembrane region" description="Helical" evidence="7">
    <location>
        <begin position="249"/>
        <end position="267"/>
    </location>
</feature>
<feature type="transmembrane region" description="Helical" evidence="7">
    <location>
        <begin position="89"/>
        <end position="108"/>
    </location>
</feature>
<evidence type="ECO:0000256" key="2">
    <source>
        <dbReference type="ARBA" id="ARBA00009033"/>
    </source>
</evidence>
<organism evidence="10 11">
    <name type="scientific">Morganella morganii</name>
    <name type="common">Proteus morganii</name>
    <dbReference type="NCBI Taxonomy" id="582"/>
    <lineage>
        <taxon>Bacteria</taxon>
        <taxon>Pseudomonadati</taxon>
        <taxon>Pseudomonadota</taxon>
        <taxon>Gammaproteobacteria</taxon>
        <taxon>Enterobacterales</taxon>
        <taxon>Morganellaceae</taxon>
        <taxon>Morganella</taxon>
    </lineage>
</organism>
<dbReference type="Proteomes" id="UP001076655">
    <property type="component" value="Unassembled WGS sequence"/>
</dbReference>
<dbReference type="EMBL" id="JAPNMI010000002">
    <property type="protein sequence ID" value="MCY0788955.1"/>
    <property type="molecule type" value="Genomic_DNA"/>
</dbReference>
<dbReference type="AlphaFoldDB" id="A0A9Q4GSK7"/>
<accession>A0A9Q4GSK7</accession>
<sequence length="397" mass="42819">MKYLIFIISLIVIFIAAASVSFKAGDIKRKCIPIIVLLLLEGAVAYALLHTSAGLAILHTASGGIEYLIYHANKGIDFVFGDITAKKPIIFVIAALMPLVFICAVIGILKYFGILRLIIITIGYLINKIAKVGKLESFSAVSAVAVGMMAVYVSIKEYIPNLTKPQMYTIAACSLSTVDIAILGAYTQMISPQFVIIGVCLNFFSTFVIVSVINPGDPVDIPENFSGVNDERHSFFEVITEHMQDGFKLILAIVPIILGFIALISLLNDVFLHIAGISFQGILGYIFSPLAFALGVPWEDSIRLGQIIATKVLANEFVAMIDYIKIDDLSLRTETIMSVFLISFANFGSVGMIIGCVSAISKKHGKIIAANTFRLIIGSTLVSCLSATMAGIFAGQN</sequence>
<dbReference type="RefSeq" id="WP_214095262.1">
    <property type="nucleotide sequence ID" value="NZ_JALMEJ010000003.1"/>
</dbReference>
<proteinExistence type="inferred from homology"/>
<dbReference type="PANTHER" id="PTHR10590:SF23">
    <property type="entry name" value="NUPC_NUPG FAMILY NUCLEOSIDE CNT TRANSPORTER"/>
    <property type="match status" value="1"/>
</dbReference>
<feature type="transmembrane region" description="Helical" evidence="7">
    <location>
        <begin position="194"/>
        <end position="213"/>
    </location>
</feature>
<feature type="transmembrane region" description="Helical" evidence="7">
    <location>
        <begin position="372"/>
        <end position="394"/>
    </location>
</feature>
<keyword evidence="4 7" id="KW-0812">Transmembrane</keyword>
<dbReference type="InterPro" id="IPR011657">
    <property type="entry name" value="CNT_C_dom"/>
</dbReference>
<comment type="subcellular location">
    <subcellularLocation>
        <location evidence="1">Cell membrane</location>
        <topology evidence="1">Multi-pass membrane protein</topology>
    </subcellularLocation>
</comment>
<evidence type="ECO:0000313" key="11">
    <source>
        <dbReference type="Proteomes" id="UP001076655"/>
    </source>
</evidence>
<evidence type="ECO:0000256" key="5">
    <source>
        <dbReference type="ARBA" id="ARBA00022989"/>
    </source>
</evidence>
<keyword evidence="5 7" id="KW-1133">Transmembrane helix</keyword>
<gene>
    <name evidence="10" type="ORF">N0392_04525</name>
</gene>
<evidence type="ECO:0000256" key="1">
    <source>
        <dbReference type="ARBA" id="ARBA00004651"/>
    </source>
</evidence>
<feature type="transmembrane region" description="Helical" evidence="7">
    <location>
        <begin position="34"/>
        <end position="58"/>
    </location>
</feature>
<dbReference type="InterPro" id="IPR002668">
    <property type="entry name" value="CNT_N_dom"/>
</dbReference>
<dbReference type="GO" id="GO:0015293">
    <property type="term" value="F:symporter activity"/>
    <property type="evidence" value="ECO:0007669"/>
    <property type="project" value="TreeGrafter"/>
</dbReference>
<comment type="similarity">
    <text evidence="2">Belongs to the concentrative nucleoside transporter (CNT) (TC 2.A.41) family.</text>
</comment>
<keyword evidence="6 7" id="KW-0472">Membrane</keyword>